<proteinExistence type="predicted"/>
<dbReference type="AlphaFoldDB" id="A0A9Q8SSN8"/>
<feature type="signal peptide" evidence="2">
    <location>
        <begin position="1"/>
        <end position="22"/>
    </location>
</feature>
<feature type="transmembrane region" description="Helical" evidence="1">
    <location>
        <begin position="262"/>
        <end position="285"/>
    </location>
</feature>
<protein>
    <submittedName>
        <fullName evidence="3">Uncharacterized protein</fullName>
    </submittedName>
</protein>
<feature type="chain" id="PRO_5040171023" evidence="2">
    <location>
        <begin position="23"/>
        <end position="295"/>
    </location>
</feature>
<name>A0A9Q8SSN8_9PEZI</name>
<dbReference type="KEGG" id="clup:CLUP02_08213"/>
<feature type="transmembrane region" description="Helical" evidence="1">
    <location>
        <begin position="154"/>
        <end position="175"/>
    </location>
</feature>
<keyword evidence="1" id="KW-0472">Membrane</keyword>
<dbReference type="GeneID" id="73342213"/>
<dbReference type="RefSeq" id="XP_049144346.1">
    <property type="nucleotide sequence ID" value="XM_049287203.1"/>
</dbReference>
<evidence type="ECO:0000313" key="3">
    <source>
        <dbReference type="EMBL" id="UQC82723.1"/>
    </source>
</evidence>
<evidence type="ECO:0000313" key="4">
    <source>
        <dbReference type="Proteomes" id="UP000830671"/>
    </source>
</evidence>
<gene>
    <name evidence="3" type="ORF">CLUP02_08213</name>
</gene>
<evidence type="ECO:0000256" key="1">
    <source>
        <dbReference type="SAM" id="Phobius"/>
    </source>
</evidence>
<keyword evidence="2" id="KW-0732">Signal</keyword>
<organism evidence="3 4">
    <name type="scientific">Colletotrichum lupini</name>
    <dbReference type="NCBI Taxonomy" id="145971"/>
    <lineage>
        <taxon>Eukaryota</taxon>
        <taxon>Fungi</taxon>
        <taxon>Dikarya</taxon>
        <taxon>Ascomycota</taxon>
        <taxon>Pezizomycotina</taxon>
        <taxon>Sordariomycetes</taxon>
        <taxon>Hypocreomycetidae</taxon>
        <taxon>Glomerellales</taxon>
        <taxon>Glomerellaceae</taxon>
        <taxon>Colletotrichum</taxon>
        <taxon>Colletotrichum acutatum species complex</taxon>
    </lineage>
</organism>
<dbReference type="Proteomes" id="UP000830671">
    <property type="component" value="Chromosome 4"/>
</dbReference>
<reference evidence="3" key="1">
    <citation type="journal article" date="2021" name="Mol. Plant Microbe Interact.">
        <title>Complete Genome Sequence of the Plant-Pathogenic Fungus Colletotrichum lupini.</title>
        <authorList>
            <person name="Baroncelli R."/>
            <person name="Pensec F."/>
            <person name="Da Lio D."/>
            <person name="Boufleur T."/>
            <person name="Vicente I."/>
            <person name="Sarrocco S."/>
            <person name="Picot A."/>
            <person name="Baraldi E."/>
            <person name="Sukno S."/>
            <person name="Thon M."/>
            <person name="Le Floch G."/>
        </authorList>
    </citation>
    <scope>NUCLEOTIDE SEQUENCE</scope>
    <source>
        <strain evidence="3">IMI 504893</strain>
    </source>
</reference>
<keyword evidence="4" id="KW-1185">Reference proteome</keyword>
<evidence type="ECO:0000256" key="2">
    <source>
        <dbReference type="SAM" id="SignalP"/>
    </source>
</evidence>
<keyword evidence="1" id="KW-1133">Transmembrane helix</keyword>
<keyword evidence="1" id="KW-0812">Transmembrane</keyword>
<sequence length="295" mass="32657">MPSPQALLFALILAHSDTLTQSFALSSSLGSLRHTRMLLHLRHPQHIFCRLVATGDCMRAQFFSPHLSSPSQGSHGLRIVELEHLAPLEGKGPERQARQIIPNQPSQRTKTKTKIPGYHDTKPNMHVKRLARRLEVQPASHSLVPVPVFWMARLFHKSVTVVTLALALALVLALFGRPSISRVTLDQSWTWAPFSGLANSPDLIWPARGPFPSLSLATCDWVPIYLLSVSSGPPSSSKSGSPLPSILSFHLLFSLLHPIRTIAILLLLFSSLSLFDSPILFYTSYDRINIDSSMD</sequence>
<accession>A0A9Q8SSN8</accession>
<dbReference type="EMBL" id="CP019476">
    <property type="protein sequence ID" value="UQC82723.1"/>
    <property type="molecule type" value="Genomic_DNA"/>
</dbReference>